<comment type="similarity">
    <text evidence="5">Belongs to the EutC family.</text>
</comment>
<keyword evidence="2 5" id="KW-0456">Lyase</keyword>
<comment type="pathway">
    <text evidence="5">Amine and polyamine degradation; ethanolamine degradation.</text>
</comment>
<evidence type="ECO:0000256" key="1">
    <source>
        <dbReference type="ARBA" id="ARBA00022628"/>
    </source>
</evidence>
<proteinExistence type="inferred from homology"/>
<dbReference type="RefSeq" id="WP_238289142.1">
    <property type="nucleotide sequence ID" value="NZ_BPQS01000014.1"/>
</dbReference>
<evidence type="ECO:0000256" key="5">
    <source>
        <dbReference type="HAMAP-Rule" id="MF_00601"/>
    </source>
</evidence>
<comment type="catalytic activity">
    <reaction evidence="5">
        <text>ethanolamine = acetaldehyde + NH4(+)</text>
        <dbReference type="Rhea" id="RHEA:15313"/>
        <dbReference type="ChEBI" id="CHEBI:15343"/>
        <dbReference type="ChEBI" id="CHEBI:28938"/>
        <dbReference type="ChEBI" id="CHEBI:57603"/>
        <dbReference type="EC" id="4.3.1.7"/>
    </reaction>
</comment>
<dbReference type="PANTHER" id="PTHR39330:SF1">
    <property type="entry name" value="ETHANOLAMINE AMMONIA-LYASE SMALL SUBUNIT"/>
    <property type="match status" value="1"/>
</dbReference>
<keyword evidence="7" id="KW-1185">Reference proteome</keyword>
<dbReference type="InterPro" id="IPR009246">
    <property type="entry name" value="EutC"/>
</dbReference>
<feature type="binding site" evidence="5">
    <location>
        <position position="207"/>
    </location>
    <ligand>
        <name>adenosylcob(III)alamin</name>
        <dbReference type="ChEBI" id="CHEBI:18408"/>
    </ligand>
</feature>
<dbReference type="GO" id="GO:0008851">
    <property type="term" value="F:ethanolamine ammonia-lyase activity"/>
    <property type="evidence" value="ECO:0007669"/>
    <property type="project" value="UniProtKB-EC"/>
</dbReference>
<accession>A0ABT8AVW8</accession>
<protein>
    <recommendedName>
        <fullName evidence="5">Ethanolamine ammonia-lyase small subunit</fullName>
        <shortName evidence="5">EAL small subunit</shortName>
        <ecNumber evidence="5">4.3.1.7</ecNumber>
    </recommendedName>
</protein>
<evidence type="ECO:0000313" key="6">
    <source>
        <dbReference type="EMBL" id="MDN3573993.1"/>
    </source>
</evidence>
<dbReference type="InterPro" id="IPR042251">
    <property type="entry name" value="EutC_C"/>
</dbReference>
<dbReference type="InterPro" id="IPR042255">
    <property type="entry name" value="EutC_N"/>
</dbReference>
<comment type="function">
    <text evidence="5">Catalyzes the deamination of various vicinal amino-alcohols to oxo compounds. Allows this organism to utilize ethanolamine as the sole source of nitrogen and carbon in the presence of external vitamin B12.</text>
</comment>
<comment type="subunit">
    <text evidence="5">The basic unit is a heterodimer which dimerizes to form tetramers. The heterotetramers trimerize; 6 large subunits form a core ring with 6 small subunits projecting outwards.</text>
</comment>
<dbReference type="Gene3D" id="3.40.50.11240">
    <property type="entry name" value="Ethanolamine ammonia-lyase light chain (EutC)"/>
    <property type="match status" value="1"/>
</dbReference>
<feature type="binding site" evidence="5">
    <location>
        <position position="157"/>
    </location>
    <ligand>
        <name>adenosylcob(III)alamin</name>
        <dbReference type="ChEBI" id="CHEBI:18408"/>
    </ligand>
</feature>
<dbReference type="Proteomes" id="UP001244297">
    <property type="component" value="Unassembled WGS sequence"/>
</dbReference>
<evidence type="ECO:0000313" key="7">
    <source>
        <dbReference type="Proteomes" id="UP001244297"/>
    </source>
</evidence>
<sequence>MTDGVGDNRAIWARLAGLTPARIGLGRAGSGLPTRAVLRFGLDHAQARDAVHAPLEAAALAGRIADLGFPTLTVASQAPDRATYLRRPDLGRRLAAEDRVALQGEADGADLAVVVADGLSARAVHENAAPVLAAFGTHAGKAGWTLAPVVIARQARVALGDDIGQALGVRAVAVLIGERPGLSSPDSLGIYLTVGPRPGRSDAERNCISNVRSAGLAPDLAAFKLAWLLARALSLGLTGVTLKDESDRALAARGPARPLPDADGTSD</sequence>
<reference evidence="7" key="1">
    <citation type="journal article" date="2019" name="Int. J. Syst. Evol. Microbiol.">
        <title>The Global Catalogue of Microorganisms (GCM) 10K type strain sequencing project: providing services to taxonomists for standard genome sequencing and annotation.</title>
        <authorList>
            <consortium name="The Broad Institute Genomics Platform"/>
            <consortium name="The Broad Institute Genome Sequencing Center for Infectious Disease"/>
            <person name="Wu L."/>
            <person name="Ma J."/>
        </authorList>
    </citation>
    <scope>NUCLEOTIDE SEQUENCE [LARGE SCALE GENOMIC DNA]</scope>
    <source>
        <strain evidence="7">CECT 7806</strain>
    </source>
</reference>
<dbReference type="PIRSF" id="PIRSF018982">
    <property type="entry name" value="EutC"/>
    <property type="match status" value="1"/>
</dbReference>
<feature type="binding site" evidence="5">
    <location>
        <position position="178"/>
    </location>
    <ligand>
        <name>adenosylcob(III)alamin</name>
        <dbReference type="ChEBI" id="CHEBI:18408"/>
    </ligand>
</feature>
<dbReference type="HAMAP" id="MF_00601">
    <property type="entry name" value="EutC"/>
    <property type="match status" value="1"/>
</dbReference>
<comment type="subcellular location">
    <subcellularLocation>
        <location evidence="5">Bacterial microcompartment</location>
    </subcellularLocation>
</comment>
<dbReference type="PANTHER" id="PTHR39330">
    <property type="entry name" value="ETHANOLAMINE AMMONIA-LYASE LIGHT CHAIN"/>
    <property type="match status" value="1"/>
</dbReference>
<keyword evidence="4 5" id="KW-1283">Bacterial microcompartment</keyword>
<dbReference type="NCBIfam" id="NF003971">
    <property type="entry name" value="PRK05465.1"/>
    <property type="match status" value="1"/>
</dbReference>
<organism evidence="6 7">
    <name type="scientific">Methylobacterium longum</name>
    <dbReference type="NCBI Taxonomy" id="767694"/>
    <lineage>
        <taxon>Bacteria</taxon>
        <taxon>Pseudomonadati</taxon>
        <taxon>Pseudomonadota</taxon>
        <taxon>Alphaproteobacteria</taxon>
        <taxon>Hyphomicrobiales</taxon>
        <taxon>Methylobacteriaceae</taxon>
        <taxon>Methylobacterium</taxon>
    </lineage>
</organism>
<evidence type="ECO:0000256" key="4">
    <source>
        <dbReference type="ARBA" id="ARBA00024446"/>
    </source>
</evidence>
<dbReference type="EMBL" id="JAUFPT010000092">
    <property type="protein sequence ID" value="MDN3573993.1"/>
    <property type="molecule type" value="Genomic_DNA"/>
</dbReference>
<name>A0ABT8AVW8_9HYPH</name>
<dbReference type="Pfam" id="PF05985">
    <property type="entry name" value="EutC"/>
    <property type="match status" value="1"/>
</dbReference>
<dbReference type="EC" id="4.3.1.7" evidence="5"/>
<evidence type="ECO:0000256" key="2">
    <source>
        <dbReference type="ARBA" id="ARBA00023239"/>
    </source>
</evidence>
<keyword evidence="1 5" id="KW-0846">Cobalamin</keyword>
<evidence type="ECO:0000256" key="3">
    <source>
        <dbReference type="ARBA" id="ARBA00023285"/>
    </source>
</evidence>
<gene>
    <name evidence="5 6" type="primary">eutC</name>
    <name evidence="6" type="ORF">QWZ18_25755</name>
</gene>
<dbReference type="Gene3D" id="1.10.30.40">
    <property type="entry name" value="Ethanolamine ammonia-lyase light chain (EutC), N-terminal domain"/>
    <property type="match status" value="1"/>
</dbReference>
<comment type="caution">
    <text evidence="6">The sequence shown here is derived from an EMBL/GenBank/DDBJ whole genome shotgun (WGS) entry which is preliminary data.</text>
</comment>
<keyword evidence="3 5" id="KW-0170">Cobalt</keyword>
<comment type="cofactor">
    <cofactor evidence="5">
        <name>adenosylcob(III)alamin</name>
        <dbReference type="ChEBI" id="CHEBI:18408"/>
    </cofactor>
    <text evidence="5">Binds between the large and small subunits.</text>
</comment>